<comment type="similarity">
    <text evidence="1">Belongs to the UPF0065 (bug) family.</text>
</comment>
<dbReference type="PANTHER" id="PTHR42928:SF3">
    <property type="entry name" value="UPF0065 PROTEIN YFLP"/>
    <property type="match status" value="1"/>
</dbReference>
<dbReference type="SUPFAM" id="SSF53850">
    <property type="entry name" value="Periplasmic binding protein-like II"/>
    <property type="match status" value="1"/>
</dbReference>
<sequence length="317" mass="32354">MIKAVFAAALAFSLSAAAPALADPAVVMAPGGAGGGYDAMARLPFEAMSKEGIFTDGATFTNKGGAGGTIGLAEFIGANRGNDNAVMSMGVILVGGILLNSSPVTLDDVTPLVRLTNDTGVVAVATDSPIKTVDDLVNAMKENLGAVSIGGGSAGGVDHIVMALIAKESGLEPARLNYIPYDSGAEAVTALGGGAVSVAVSGVSEFKPMADAGRIRIIAVTSEGRVEGIDAPSLKEAGLNVVVGNWRGIVGAPDMSAEGRTMWLDRFAKMHDSAAWKDILVKQGWEDAYLAGDDFVAFLNDEKTRIGEILKEAGLTK</sequence>
<dbReference type="InterPro" id="IPR005064">
    <property type="entry name" value="BUG"/>
</dbReference>
<dbReference type="PANTHER" id="PTHR42928">
    <property type="entry name" value="TRICARBOXYLATE-BINDING PROTEIN"/>
    <property type="match status" value="1"/>
</dbReference>
<evidence type="ECO:0000256" key="1">
    <source>
        <dbReference type="ARBA" id="ARBA00006987"/>
    </source>
</evidence>
<name>A0A4V2RIM3_SHIGR</name>
<comment type="caution">
    <text evidence="3">The sequence shown here is derived from an EMBL/GenBank/DDBJ whole genome shotgun (WGS) entry which is preliminary data.</text>
</comment>
<organism evidence="3 4">
    <name type="scientific">Shinella granuli</name>
    <dbReference type="NCBI Taxonomy" id="323621"/>
    <lineage>
        <taxon>Bacteria</taxon>
        <taxon>Pseudomonadati</taxon>
        <taxon>Pseudomonadota</taxon>
        <taxon>Alphaproteobacteria</taxon>
        <taxon>Hyphomicrobiales</taxon>
        <taxon>Rhizobiaceae</taxon>
        <taxon>Shinella</taxon>
    </lineage>
</organism>
<feature type="chain" id="PRO_5020526401" evidence="2">
    <location>
        <begin position="23"/>
        <end position="317"/>
    </location>
</feature>
<gene>
    <name evidence="3" type="ORF">EV665_1089</name>
</gene>
<dbReference type="RefSeq" id="WP_133034615.1">
    <property type="nucleotide sequence ID" value="NZ_BAABEI010000003.1"/>
</dbReference>
<keyword evidence="4" id="KW-1185">Reference proteome</keyword>
<proteinExistence type="inferred from homology"/>
<dbReference type="Gene3D" id="3.40.190.10">
    <property type="entry name" value="Periplasmic binding protein-like II"/>
    <property type="match status" value="1"/>
</dbReference>
<evidence type="ECO:0000256" key="2">
    <source>
        <dbReference type="SAM" id="SignalP"/>
    </source>
</evidence>
<dbReference type="Gene3D" id="3.40.190.150">
    <property type="entry name" value="Bordetella uptake gene, domain 1"/>
    <property type="match status" value="1"/>
</dbReference>
<protein>
    <submittedName>
        <fullName evidence="3">Putative tricarboxylic transport membrane protein</fullName>
    </submittedName>
</protein>
<accession>A0A4V2RIM3</accession>
<dbReference type="AlphaFoldDB" id="A0A4V2RIM3"/>
<evidence type="ECO:0000313" key="3">
    <source>
        <dbReference type="EMBL" id="TCN44870.1"/>
    </source>
</evidence>
<dbReference type="EMBL" id="SLVX01000008">
    <property type="protein sequence ID" value="TCN44870.1"/>
    <property type="molecule type" value="Genomic_DNA"/>
</dbReference>
<feature type="signal peptide" evidence="2">
    <location>
        <begin position="1"/>
        <end position="22"/>
    </location>
</feature>
<dbReference type="InterPro" id="IPR042100">
    <property type="entry name" value="Bug_dom1"/>
</dbReference>
<dbReference type="CDD" id="cd07012">
    <property type="entry name" value="PBP2_Bug_TTT"/>
    <property type="match status" value="1"/>
</dbReference>
<dbReference type="PIRSF" id="PIRSF017082">
    <property type="entry name" value="YflP"/>
    <property type="match status" value="1"/>
</dbReference>
<dbReference type="Proteomes" id="UP000295351">
    <property type="component" value="Unassembled WGS sequence"/>
</dbReference>
<keyword evidence="2" id="KW-0732">Signal</keyword>
<dbReference type="Pfam" id="PF03401">
    <property type="entry name" value="TctC"/>
    <property type="match status" value="1"/>
</dbReference>
<evidence type="ECO:0000313" key="4">
    <source>
        <dbReference type="Proteomes" id="UP000295351"/>
    </source>
</evidence>
<reference evidence="3 4" key="1">
    <citation type="submission" date="2019-03" db="EMBL/GenBank/DDBJ databases">
        <title>Genomic Encyclopedia of Type Strains, Phase IV (KMG-IV): sequencing the most valuable type-strain genomes for metagenomic binning, comparative biology and taxonomic classification.</title>
        <authorList>
            <person name="Goeker M."/>
        </authorList>
    </citation>
    <scope>NUCLEOTIDE SEQUENCE [LARGE SCALE GENOMIC DNA]</scope>
    <source>
        <strain evidence="3 4">DSM 18401</strain>
    </source>
</reference>